<evidence type="ECO:0000256" key="1">
    <source>
        <dbReference type="SAM" id="Phobius"/>
    </source>
</evidence>
<proteinExistence type="predicted"/>
<evidence type="ECO:0000313" key="2">
    <source>
        <dbReference type="EMBL" id="MBO1885170.1"/>
    </source>
</evidence>
<keyword evidence="1" id="KW-0472">Membrane</keyword>
<organism evidence="2 3">
    <name type="scientific">Capnocytophaga bilenii</name>
    <dbReference type="NCBI Taxonomy" id="2819369"/>
    <lineage>
        <taxon>Bacteria</taxon>
        <taxon>Pseudomonadati</taxon>
        <taxon>Bacteroidota</taxon>
        <taxon>Flavobacteriia</taxon>
        <taxon>Flavobacteriales</taxon>
        <taxon>Flavobacteriaceae</taxon>
        <taxon>Capnocytophaga</taxon>
    </lineage>
</organism>
<feature type="transmembrane region" description="Helical" evidence="1">
    <location>
        <begin position="40"/>
        <end position="69"/>
    </location>
</feature>
<accession>A0ABS3Q0U1</accession>
<keyword evidence="1" id="KW-1133">Transmembrane helix</keyword>
<reference evidence="2 3" key="1">
    <citation type="submission" date="2021-03" db="EMBL/GenBank/DDBJ databases">
        <title>Isolation and description of Capnocytophaga bilenii sp. nov., a novel Capnocytophaga species, isolated from a gingivitis subject.</title>
        <authorList>
            <person name="Antezack A."/>
            <person name="Monnet-Corti V."/>
            <person name="La Scola B."/>
        </authorList>
    </citation>
    <scope>NUCLEOTIDE SEQUENCE [LARGE SCALE GENOMIC DNA]</scope>
    <source>
        <strain evidence="2 3">Marseille-Q4570</strain>
    </source>
</reference>
<gene>
    <name evidence="2" type="ORF">J4N46_12290</name>
</gene>
<dbReference type="Pfam" id="PF07332">
    <property type="entry name" value="Phage_holin_3_6"/>
    <property type="match status" value="1"/>
</dbReference>
<feature type="transmembrane region" description="Helical" evidence="1">
    <location>
        <begin position="75"/>
        <end position="96"/>
    </location>
</feature>
<keyword evidence="1" id="KW-0812">Transmembrane</keyword>
<evidence type="ECO:0000313" key="3">
    <source>
        <dbReference type="Proteomes" id="UP000681610"/>
    </source>
</evidence>
<protein>
    <submittedName>
        <fullName evidence="2">Phage holin family protein</fullName>
    </submittedName>
</protein>
<dbReference type="EMBL" id="JAGDYP010000015">
    <property type="protein sequence ID" value="MBO1885170.1"/>
    <property type="molecule type" value="Genomic_DNA"/>
</dbReference>
<name>A0ABS3Q0U1_9FLAO</name>
<dbReference type="RefSeq" id="WP_208059523.1">
    <property type="nucleotide sequence ID" value="NZ_JAGDYP010000015.1"/>
</dbReference>
<dbReference type="InterPro" id="IPR009937">
    <property type="entry name" value="Phage_holin_3_6"/>
</dbReference>
<comment type="caution">
    <text evidence="2">The sequence shown here is derived from an EMBL/GenBank/DDBJ whole genome shotgun (WGS) entry which is preliminary data.</text>
</comment>
<sequence length="125" mass="14208">MSVTAVKEAFEEIPTRAQSVLDTQWAYYKLSLFRFIAKSAIGLITFFIIAFACLLLLIFLSFAFAYAMGNVLGDVAYGFLFVGIFYFLLMLIVVAFRKKLIERPLLSILSDIYFKAETEDDNNEA</sequence>
<dbReference type="Proteomes" id="UP000681610">
    <property type="component" value="Unassembled WGS sequence"/>
</dbReference>
<keyword evidence="3" id="KW-1185">Reference proteome</keyword>